<feature type="domain" description="RecX third three-helical" evidence="7">
    <location>
        <begin position="101"/>
        <end position="144"/>
    </location>
</feature>
<organism evidence="9 10">
    <name type="scientific">Variovorax terrae</name>
    <dbReference type="NCBI Taxonomy" id="2923278"/>
    <lineage>
        <taxon>Bacteria</taxon>
        <taxon>Pseudomonadati</taxon>
        <taxon>Pseudomonadota</taxon>
        <taxon>Betaproteobacteria</taxon>
        <taxon>Burkholderiales</taxon>
        <taxon>Comamonadaceae</taxon>
        <taxon>Variovorax</taxon>
    </lineage>
</organism>
<evidence type="ECO:0000256" key="1">
    <source>
        <dbReference type="ARBA" id="ARBA00004496"/>
    </source>
</evidence>
<accession>A0A9X1VXT3</accession>
<dbReference type="AlphaFoldDB" id="A0A9X1VXT3"/>
<comment type="caution">
    <text evidence="9">The sequence shown here is derived from an EMBL/GenBank/DDBJ whole genome shotgun (WGS) entry which is preliminary data.</text>
</comment>
<dbReference type="Pfam" id="PF21982">
    <property type="entry name" value="RecX_HTH1"/>
    <property type="match status" value="1"/>
</dbReference>
<evidence type="ECO:0000256" key="3">
    <source>
        <dbReference type="ARBA" id="ARBA00018111"/>
    </source>
</evidence>
<dbReference type="InterPro" id="IPR003783">
    <property type="entry name" value="Regulatory_RecX"/>
</dbReference>
<evidence type="ECO:0000259" key="6">
    <source>
        <dbReference type="Pfam" id="PF02631"/>
    </source>
</evidence>
<evidence type="ECO:0000313" key="10">
    <source>
        <dbReference type="Proteomes" id="UP001139447"/>
    </source>
</evidence>
<dbReference type="InterPro" id="IPR053926">
    <property type="entry name" value="RecX_HTH_1st"/>
</dbReference>
<reference evidence="9" key="1">
    <citation type="submission" date="2022-03" db="EMBL/GenBank/DDBJ databases">
        <authorList>
            <person name="Woo C.Y."/>
        </authorList>
    </citation>
    <scope>NUCLEOTIDE SEQUENCE</scope>
    <source>
        <strain evidence="9">CYS-02</strain>
    </source>
</reference>
<evidence type="ECO:0000259" key="8">
    <source>
        <dbReference type="Pfam" id="PF21982"/>
    </source>
</evidence>
<dbReference type="GO" id="GO:0005737">
    <property type="term" value="C:cytoplasm"/>
    <property type="evidence" value="ECO:0007669"/>
    <property type="project" value="UniProtKB-SubCell"/>
</dbReference>
<comment type="function">
    <text evidence="5">Modulates RecA activity.</text>
</comment>
<dbReference type="HAMAP" id="MF_01114">
    <property type="entry name" value="RecX"/>
    <property type="match status" value="1"/>
</dbReference>
<comment type="similarity">
    <text evidence="2 5">Belongs to the RecX family.</text>
</comment>
<dbReference type="RefSeq" id="WP_243309383.1">
    <property type="nucleotide sequence ID" value="NZ_JALGBI010000003.1"/>
</dbReference>
<feature type="domain" description="RecX second three-helical" evidence="6">
    <location>
        <begin position="55"/>
        <end position="93"/>
    </location>
</feature>
<keyword evidence="4 5" id="KW-0963">Cytoplasm</keyword>
<evidence type="ECO:0000259" key="7">
    <source>
        <dbReference type="Pfam" id="PF21981"/>
    </source>
</evidence>
<dbReference type="InterPro" id="IPR036388">
    <property type="entry name" value="WH-like_DNA-bd_sf"/>
</dbReference>
<comment type="subcellular location">
    <subcellularLocation>
        <location evidence="1 5">Cytoplasm</location>
    </subcellularLocation>
</comment>
<dbReference type="Pfam" id="PF21981">
    <property type="entry name" value="RecX_HTH3"/>
    <property type="match status" value="1"/>
</dbReference>
<dbReference type="GO" id="GO:0006282">
    <property type="term" value="P:regulation of DNA repair"/>
    <property type="evidence" value="ECO:0007669"/>
    <property type="project" value="UniProtKB-UniRule"/>
</dbReference>
<keyword evidence="10" id="KW-1185">Reference proteome</keyword>
<gene>
    <name evidence="5 9" type="primary">recX</name>
    <name evidence="9" type="ORF">MMF98_21465</name>
</gene>
<evidence type="ECO:0000313" key="9">
    <source>
        <dbReference type="EMBL" id="MCJ0765791.1"/>
    </source>
</evidence>
<dbReference type="PANTHER" id="PTHR33602:SF1">
    <property type="entry name" value="REGULATORY PROTEIN RECX FAMILY PROTEIN"/>
    <property type="match status" value="1"/>
</dbReference>
<evidence type="ECO:0000256" key="4">
    <source>
        <dbReference type="ARBA" id="ARBA00022490"/>
    </source>
</evidence>
<dbReference type="NCBIfam" id="NF001055">
    <property type="entry name" value="PRK00117.2-5"/>
    <property type="match status" value="1"/>
</dbReference>
<protein>
    <recommendedName>
        <fullName evidence="3 5">Regulatory protein RecX</fullName>
    </recommendedName>
</protein>
<dbReference type="InterPro" id="IPR053924">
    <property type="entry name" value="RecX_HTH_2nd"/>
</dbReference>
<evidence type="ECO:0000256" key="5">
    <source>
        <dbReference type="HAMAP-Rule" id="MF_01114"/>
    </source>
</evidence>
<dbReference type="Gene3D" id="1.10.10.10">
    <property type="entry name" value="Winged helix-like DNA-binding domain superfamily/Winged helix DNA-binding domain"/>
    <property type="match status" value="3"/>
</dbReference>
<dbReference type="EMBL" id="JALGBI010000003">
    <property type="protein sequence ID" value="MCJ0765791.1"/>
    <property type="molecule type" value="Genomic_DNA"/>
</dbReference>
<dbReference type="Proteomes" id="UP001139447">
    <property type="component" value="Unassembled WGS sequence"/>
</dbReference>
<dbReference type="InterPro" id="IPR053925">
    <property type="entry name" value="RecX_HTH_3rd"/>
</dbReference>
<dbReference type="PANTHER" id="PTHR33602">
    <property type="entry name" value="REGULATORY PROTEIN RECX FAMILY PROTEIN"/>
    <property type="match status" value="1"/>
</dbReference>
<sequence>MALAGQPSLKGRALRLLSAREYSRAELERKLASFEEEPGQLARALDELQAKGFIDEQRVVESVIHRRAARVGTARIRQELQNKGLDPEAVLDAVAGLQATELARAREVWRKKFGEPPADAAERGRQMRFLASRGFGAEVVRRVVSAGADGED</sequence>
<name>A0A9X1VXT3_9BURK</name>
<evidence type="ECO:0000256" key="2">
    <source>
        <dbReference type="ARBA" id="ARBA00009695"/>
    </source>
</evidence>
<proteinExistence type="inferred from homology"/>
<dbReference type="Pfam" id="PF02631">
    <property type="entry name" value="RecX_HTH2"/>
    <property type="match status" value="1"/>
</dbReference>
<feature type="domain" description="RecX first three-helical" evidence="8">
    <location>
        <begin position="11"/>
        <end position="48"/>
    </location>
</feature>